<evidence type="ECO:0000313" key="1">
    <source>
        <dbReference type="EMBL" id="KAH0968344.1"/>
    </source>
</evidence>
<comment type="caution">
    <text evidence="1">The sequence shown here is derived from an EMBL/GenBank/DDBJ whole genome shotgun (WGS) entry which is preliminary data.</text>
</comment>
<sequence length="267" mass="31531">MDTNTKKMEVLLNNPQDWSIWNNKFHAHACDRKLWLWIANDPAAGLLKRFPAEPVPPNFAELQTAPERDRAQKEYSQQWQIYTHHFRLYEKQEDSLRELRDWISKTICHTYYQTCCNPDESLRVWYAKLQKHAKGSQEEVLRTLQNNYEDAVKPLVKAPRNCHLWLDTWKKAMNEGIQEGLPEAFHHSIWIRDFFKAISPQFPALCDLNGHTIEKCWSVDPKGAASWWPGKRADIIEKNLQDPEIAKEVEKLKGKKKTVHWEDNKDD</sequence>
<dbReference type="GeneID" id="68350115"/>
<protein>
    <submittedName>
        <fullName evidence="1">Uncharacterized protein</fullName>
    </submittedName>
</protein>
<evidence type="ECO:0000313" key="2">
    <source>
        <dbReference type="Proteomes" id="UP000824596"/>
    </source>
</evidence>
<dbReference type="AlphaFoldDB" id="A0A9P8SNF8"/>
<keyword evidence="2" id="KW-1185">Reference proteome</keyword>
<dbReference type="EMBL" id="JAIZPD010000001">
    <property type="protein sequence ID" value="KAH0968344.1"/>
    <property type="molecule type" value="Genomic_DNA"/>
</dbReference>
<dbReference type="Proteomes" id="UP000824596">
    <property type="component" value="Unassembled WGS sequence"/>
</dbReference>
<proteinExistence type="predicted"/>
<reference evidence="1" key="1">
    <citation type="submission" date="2021-09" db="EMBL/GenBank/DDBJ databases">
        <title>A high-quality genome of the endoparasitic fungus Hirsutella rhossiliensis with a comparison of Hirsutella genomes reveals transposable elements contributing to genome size variation.</title>
        <authorList>
            <person name="Lin R."/>
            <person name="Jiao Y."/>
            <person name="Sun X."/>
            <person name="Ling J."/>
            <person name="Xie B."/>
            <person name="Cheng X."/>
        </authorList>
    </citation>
    <scope>NUCLEOTIDE SEQUENCE</scope>
    <source>
        <strain evidence="1">HR02</strain>
    </source>
</reference>
<dbReference type="OrthoDB" id="4959729at2759"/>
<accession>A0A9P8SNF8</accession>
<dbReference type="RefSeq" id="XP_044725857.1">
    <property type="nucleotide sequence ID" value="XM_044859457.1"/>
</dbReference>
<organism evidence="1 2">
    <name type="scientific">Hirsutella rhossiliensis</name>
    <dbReference type="NCBI Taxonomy" id="111463"/>
    <lineage>
        <taxon>Eukaryota</taxon>
        <taxon>Fungi</taxon>
        <taxon>Dikarya</taxon>
        <taxon>Ascomycota</taxon>
        <taxon>Pezizomycotina</taxon>
        <taxon>Sordariomycetes</taxon>
        <taxon>Hypocreomycetidae</taxon>
        <taxon>Hypocreales</taxon>
        <taxon>Ophiocordycipitaceae</taxon>
        <taxon>Hirsutella</taxon>
    </lineage>
</organism>
<name>A0A9P8SNF8_9HYPO</name>
<gene>
    <name evidence="1" type="ORF">HRG_00986</name>
</gene>